<protein>
    <recommendedName>
        <fullName evidence="2">N-acetyltransferase domain-containing protein</fullName>
    </recommendedName>
</protein>
<dbReference type="PROSITE" id="PS51186">
    <property type="entry name" value="GNAT"/>
    <property type="match status" value="1"/>
</dbReference>
<gene>
    <name evidence="3" type="ORF">Shyd_52770</name>
</gene>
<feature type="compositionally biased region" description="Pro residues" evidence="1">
    <location>
        <begin position="22"/>
        <end position="34"/>
    </location>
</feature>
<sequence>MTTRSTSSDEVRPEPAAAPGSAPGPAPASTPAPLPDALRLQARNSAALWTATGRSRGHQVVRRRGFVAIDGDERAGLRVLVQEPDLGPDEVAEASELVRRAAGPALVEDPFSSTDLSHLGLRSWQMPVMTRPPGPVGAPALDVIRVRRPEDLQAAERIVIEGFDLTGFTPHHPGELFPQALIEQPGVDVHLALHDGVPAGAALSVVDAGVGSHYWVGTSAAFRSRGVGRAVMLGSLAPLAHLPVTLTASKLGRPLYESLGYTVAAPSTWWASPAT</sequence>
<dbReference type="EMBL" id="BNDW01000040">
    <property type="protein sequence ID" value="GHI23906.1"/>
    <property type="molecule type" value="Genomic_DNA"/>
</dbReference>
<dbReference type="RefSeq" id="WP_226652139.1">
    <property type="nucleotide sequence ID" value="NZ_BNBS01000045.1"/>
</dbReference>
<evidence type="ECO:0000313" key="3">
    <source>
        <dbReference type="EMBL" id="GHI23906.1"/>
    </source>
</evidence>
<evidence type="ECO:0000313" key="4">
    <source>
        <dbReference type="Proteomes" id="UP001052739"/>
    </source>
</evidence>
<name>A0ABQ3PFX4_9ACTN</name>
<reference evidence="3" key="1">
    <citation type="submission" date="2024-05" db="EMBL/GenBank/DDBJ databases">
        <title>Whole genome shotgun sequence of Streptomyces hydrogenans NBRC 13475.</title>
        <authorList>
            <person name="Komaki H."/>
            <person name="Tamura T."/>
        </authorList>
    </citation>
    <scope>NUCLEOTIDE SEQUENCE</scope>
    <source>
        <strain evidence="3">NBRC 13475</strain>
    </source>
</reference>
<feature type="region of interest" description="Disordered" evidence="1">
    <location>
        <begin position="1"/>
        <end position="35"/>
    </location>
</feature>
<keyword evidence="4" id="KW-1185">Reference proteome</keyword>
<organism evidence="3 4">
    <name type="scientific">Streptomyces hydrogenans</name>
    <dbReference type="NCBI Taxonomy" id="1873719"/>
    <lineage>
        <taxon>Bacteria</taxon>
        <taxon>Bacillati</taxon>
        <taxon>Actinomycetota</taxon>
        <taxon>Actinomycetes</taxon>
        <taxon>Kitasatosporales</taxon>
        <taxon>Streptomycetaceae</taxon>
        <taxon>Streptomyces</taxon>
    </lineage>
</organism>
<dbReference type="Gene3D" id="3.40.630.30">
    <property type="match status" value="1"/>
</dbReference>
<dbReference type="SUPFAM" id="SSF55729">
    <property type="entry name" value="Acyl-CoA N-acyltransferases (Nat)"/>
    <property type="match status" value="1"/>
</dbReference>
<proteinExistence type="predicted"/>
<dbReference type="Proteomes" id="UP001052739">
    <property type="component" value="Unassembled WGS sequence"/>
</dbReference>
<dbReference type="InterPro" id="IPR000182">
    <property type="entry name" value="GNAT_dom"/>
</dbReference>
<dbReference type="InterPro" id="IPR016181">
    <property type="entry name" value="Acyl_CoA_acyltransferase"/>
</dbReference>
<evidence type="ECO:0000259" key="2">
    <source>
        <dbReference type="PROSITE" id="PS51186"/>
    </source>
</evidence>
<feature type="domain" description="N-acetyltransferase" evidence="2">
    <location>
        <begin position="142"/>
        <end position="275"/>
    </location>
</feature>
<comment type="caution">
    <text evidence="3">The sequence shown here is derived from an EMBL/GenBank/DDBJ whole genome shotgun (WGS) entry which is preliminary data.</text>
</comment>
<accession>A0ABQ3PFX4</accession>
<evidence type="ECO:0000256" key="1">
    <source>
        <dbReference type="SAM" id="MobiDB-lite"/>
    </source>
</evidence>